<evidence type="ECO:0000256" key="3">
    <source>
        <dbReference type="ARBA" id="ARBA00023121"/>
    </source>
</evidence>
<keyword evidence="5" id="KW-0812">Transmembrane</keyword>
<evidence type="ECO:0000256" key="2">
    <source>
        <dbReference type="ARBA" id="ARBA00023034"/>
    </source>
</evidence>
<accession>A0ABY8QXT9</accession>
<evidence type="ECO:0000313" key="6">
    <source>
        <dbReference type="EMBL" id="WGW13261.1"/>
    </source>
</evidence>
<dbReference type="Proteomes" id="UP001209083">
    <property type="component" value="Chromosome"/>
</dbReference>
<dbReference type="Gene3D" id="1.10.3630.10">
    <property type="entry name" value="yeast vps74-n-term truncation variant domain like"/>
    <property type="match status" value="1"/>
</dbReference>
<keyword evidence="2" id="KW-0333">Golgi apparatus</keyword>
<evidence type="ECO:0000256" key="1">
    <source>
        <dbReference type="ARBA" id="ARBA00004255"/>
    </source>
</evidence>
<organism evidence="6 7">
    <name type="scientific">Saxibacter everestensis</name>
    <dbReference type="NCBI Taxonomy" id="2909229"/>
    <lineage>
        <taxon>Bacteria</taxon>
        <taxon>Bacillati</taxon>
        <taxon>Actinomycetota</taxon>
        <taxon>Actinomycetes</taxon>
        <taxon>Micrococcales</taxon>
        <taxon>Brevibacteriaceae</taxon>
        <taxon>Saxibacter</taxon>
    </lineage>
</organism>
<name>A0ABY8QXT9_9MICO</name>
<proteinExistence type="predicted"/>
<evidence type="ECO:0000256" key="4">
    <source>
        <dbReference type="ARBA" id="ARBA00023136"/>
    </source>
</evidence>
<evidence type="ECO:0000313" key="7">
    <source>
        <dbReference type="Proteomes" id="UP001209083"/>
    </source>
</evidence>
<sequence>MNGETVQGEMLIVEDLMLLLLDDATGSIAVAGTLFYTLGGAMLVDLALRGQVEFDDTRAGSSGAKVHAVAGDPPSDPLLQSALARVARRPRDVQTLLLEVGAGLYDPVIDRLLERGLIRRDSKRALSVFRMTSLTINDTRHEAELLERVRAVLEDGESPDARTAAMIGLLSSSGALPTLHPAITWTTAVHERAKDLRTAAGRPPP</sequence>
<keyword evidence="3" id="KW-0446">Lipid-binding</keyword>
<evidence type="ECO:0000256" key="5">
    <source>
        <dbReference type="SAM" id="Phobius"/>
    </source>
</evidence>
<dbReference type="InterPro" id="IPR008628">
    <property type="entry name" value="GPP34-like"/>
</dbReference>
<gene>
    <name evidence="6" type="ORF">LWF01_05695</name>
</gene>
<reference evidence="6 7" key="1">
    <citation type="submission" date="2023-05" db="EMBL/GenBank/DDBJ databases">
        <title>Lithophilousrod everest ZFBP1038 complete genpme.</title>
        <authorList>
            <person name="Tian M."/>
        </authorList>
    </citation>
    <scope>NUCLEOTIDE SEQUENCE [LARGE SCALE GENOMIC DNA]</scope>
    <source>
        <strain evidence="6 7">ZFBP1038</strain>
    </source>
</reference>
<dbReference type="InterPro" id="IPR038261">
    <property type="entry name" value="GPP34-like_sf"/>
</dbReference>
<dbReference type="RefSeq" id="WP_349640077.1">
    <property type="nucleotide sequence ID" value="NZ_CP090958.1"/>
</dbReference>
<protein>
    <submittedName>
        <fullName evidence="6">GPP34 family phosphoprotein</fullName>
    </submittedName>
</protein>
<feature type="transmembrane region" description="Helical" evidence="5">
    <location>
        <begin position="26"/>
        <end position="48"/>
    </location>
</feature>
<comment type="subcellular location">
    <subcellularLocation>
        <location evidence="1">Golgi apparatus membrane</location>
        <topology evidence="1">Peripheral membrane protein</topology>
        <orientation evidence="1">Cytoplasmic side</orientation>
    </subcellularLocation>
</comment>
<keyword evidence="4 5" id="KW-0472">Membrane</keyword>
<keyword evidence="5" id="KW-1133">Transmembrane helix</keyword>
<dbReference type="EMBL" id="CP090958">
    <property type="protein sequence ID" value="WGW13261.1"/>
    <property type="molecule type" value="Genomic_DNA"/>
</dbReference>
<dbReference type="Pfam" id="PF05719">
    <property type="entry name" value="GPP34"/>
    <property type="match status" value="1"/>
</dbReference>
<keyword evidence="7" id="KW-1185">Reference proteome</keyword>